<evidence type="ECO:0000256" key="4">
    <source>
        <dbReference type="PROSITE-ProRule" id="PRU00284"/>
    </source>
</evidence>
<dbReference type="EMBL" id="CP041730">
    <property type="protein sequence ID" value="QDQ26323.1"/>
    <property type="molecule type" value="Genomic_DNA"/>
</dbReference>
<dbReference type="GO" id="GO:0006935">
    <property type="term" value="P:chemotaxis"/>
    <property type="evidence" value="ECO:0007669"/>
    <property type="project" value="InterPro"/>
</dbReference>
<dbReference type="FunFam" id="1.10.287.950:FF:000001">
    <property type="entry name" value="Methyl-accepting chemotaxis sensory transducer"/>
    <property type="match status" value="1"/>
</dbReference>
<dbReference type="GO" id="GO:0016020">
    <property type="term" value="C:membrane"/>
    <property type="evidence" value="ECO:0007669"/>
    <property type="project" value="UniProtKB-SubCell"/>
</dbReference>
<reference evidence="9" key="1">
    <citation type="submission" date="2019-07" db="EMBL/GenBank/DDBJ databases">
        <title>Chitinimonas sp. nov., isolated from Ny-Alesund, arctica soil.</title>
        <authorList>
            <person name="Xu Q."/>
            <person name="Peng F."/>
        </authorList>
    </citation>
    <scope>NUCLEOTIDE SEQUENCE [LARGE SCALE GENOMIC DNA]</scope>
    <source>
        <strain evidence="9">R3-44</strain>
    </source>
</reference>
<dbReference type="AlphaFoldDB" id="A0A516SDT8"/>
<keyword evidence="9" id="KW-1185">Reference proteome</keyword>
<evidence type="ECO:0000256" key="2">
    <source>
        <dbReference type="ARBA" id="ARBA00023224"/>
    </source>
</evidence>
<dbReference type="InterPro" id="IPR003660">
    <property type="entry name" value="HAMP_dom"/>
</dbReference>
<evidence type="ECO:0000256" key="5">
    <source>
        <dbReference type="SAM" id="Phobius"/>
    </source>
</evidence>
<feature type="transmembrane region" description="Helical" evidence="5">
    <location>
        <begin position="187"/>
        <end position="206"/>
    </location>
</feature>
<dbReference type="CDD" id="cd06225">
    <property type="entry name" value="HAMP"/>
    <property type="match status" value="1"/>
</dbReference>
<dbReference type="PROSITE" id="PS50111">
    <property type="entry name" value="CHEMOTAXIS_TRANSDUC_2"/>
    <property type="match status" value="1"/>
</dbReference>
<dbReference type="CDD" id="cd11386">
    <property type="entry name" value="MCP_signal"/>
    <property type="match status" value="1"/>
</dbReference>
<organism evidence="8 9">
    <name type="scientific">Chitinimonas arctica</name>
    <dbReference type="NCBI Taxonomy" id="2594795"/>
    <lineage>
        <taxon>Bacteria</taxon>
        <taxon>Pseudomonadati</taxon>
        <taxon>Pseudomonadota</taxon>
        <taxon>Betaproteobacteria</taxon>
        <taxon>Neisseriales</taxon>
        <taxon>Chitinibacteraceae</taxon>
        <taxon>Chitinimonas</taxon>
    </lineage>
</organism>
<dbReference type="OrthoDB" id="3506500at2"/>
<dbReference type="PANTHER" id="PTHR32089:SF112">
    <property type="entry name" value="LYSOZYME-LIKE PROTEIN-RELATED"/>
    <property type="match status" value="1"/>
</dbReference>
<dbReference type="InterPro" id="IPR004090">
    <property type="entry name" value="Chemotax_Me-accpt_rcpt"/>
</dbReference>
<dbReference type="RefSeq" id="WP_144277722.1">
    <property type="nucleotide sequence ID" value="NZ_CP041730.1"/>
</dbReference>
<dbReference type="GO" id="GO:0007165">
    <property type="term" value="P:signal transduction"/>
    <property type="evidence" value="ECO:0007669"/>
    <property type="project" value="UniProtKB-KW"/>
</dbReference>
<name>A0A516SDT8_9NEIS</name>
<dbReference type="CDD" id="cd19411">
    <property type="entry name" value="MCP2201-like_sensor"/>
    <property type="match status" value="1"/>
</dbReference>
<evidence type="ECO:0000259" key="7">
    <source>
        <dbReference type="PROSITE" id="PS50885"/>
    </source>
</evidence>
<dbReference type="Gene3D" id="1.10.287.950">
    <property type="entry name" value="Methyl-accepting chemotaxis protein"/>
    <property type="match status" value="1"/>
</dbReference>
<comment type="subcellular location">
    <subcellularLocation>
        <location evidence="1">Membrane</location>
    </subcellularLocation>
</comment>
<proteinExistence type="inferred from homology"/>
<dbReference type="SUPFAM" id="SSF58104">
    <property type="entry name" value="Methyl-accepting chemotaxis protein (MCP) signaling domain"/>
    <property type="match status" value="1"/>
</dbReference>
<dbReference type="PROSITE" id="PS50885">
    <property type="entry name" value="HAMP"/>
    <property type="match status" value="1"/>
</dbReference>
<dbReference type="Proteomes" id="UP000317550">
    <property type="component" value="Chromosome"/>
</dbReference>
<evidence type="ECO:0000259" key="6">
    <source>
        <dbReference type="PROSITE" id="PS50111"/>
    </source>
</evidence>
<keyword evidence="2 4" id="KW-0807">Transducer</keyword>
<accession>A0A516SDT8</accession>
<feature type="domain" description="HAMP" evidence="7">
    <location>
        <begin position="207"/>
        <end position="260"/>
    </location>
</feature>
<dbReference type="InterPro" id="IPR024478">
    <property type="entry name" value="HlyB_4HB_MCP"/>
</dbReference>
<dbReference type="PRINTS" id="PR00260">
    <property type="entry name" value="CHEMTRNSDUCR"/>
</dbReference>
<dbReference type="SMART" id="SM00304">
    <property type="entry name" value="HAMP"/>
    <property type="match status" value="1"/>
</dbReference>
<keyword evidence="5" id="KW-0472">Membrane</keyword>
<dbReference type="KEGG" id="cari:FNU76_08085"/>
<keyword evidence="5" id="KW-1133">Transmembrane helix</keyword>
<sequence length="537" mass="57014">MSIGKRLVLMLVLALVAQLIVGIIGISAFRALNDQVKSLTEISMPSVQATSDIAIAYREQRAMLLAHIMEQDVDLKKAFNQKVDEAVSNARKAVDGYANLVTDDTDKANYAALKIAFDSYSAGYKEALDSSNQGKNDQAVAALYGKVLPAEQVVQAAIQKTSSYNLKRQEGSAADAERVYRQALTTFMVVNVIGITLLSVFGWLIYRAITKPLAIMKQTVERIGSDLDFTQRVPISSHDEVGKTVLAFNRLLDTLQSSFRDIAAGVDGVAAQAHEMAKAAQQMSQNSASGSESAANMAATVEQVTVSINHVADRAGEATTVSRHSGDIATDGEVVIKATVGEINGIAERVAEASAQIDLLARESASIGAVVSVIKDVADQTNLLALNAAIEAARAGEQGRGFAVVADEVRKLAERTSVSTQEIGTLIATIQQGADAAVARMREVVSRVDSGVQKANQAGGAIQQIRAGSSQVLEMVEDISHAIREQSAASTNIAQQVERIAHMSEQTSGAAGDTAEAANQLQQLATQMQVTVSRYRV</sequence>
<evidence type="ECO:0000256" key="1">
    <source>
        <dbReference type="ARBA" id="ARBA00004370"/>
    </source>
</evidence>
<dbReference type="PANTHER" id="PTHR32089">
    <property type="entry name" value="METHYL-ACCEPTING CHEMOTAXIS PROTEIN MCPB"/>
    <property type="match status" value="1"/>
</dbReference>
<dbReference type="InterPro" id="IPR004089">
    <property type="entry name" value="MCPsignal_dom"/>
</dbReference>
<feature type="domain" description="Methyl-accepting transducer" evidence="6">
    <location>
        <begin position="265"/>
        <end position="501"/>
    </location>
</feature>
<dbReference type="Pfam" id="PF00672">
    <property type="entry name" value="HAMP"/>
    <property type="match status" value="1"/>
</dbReference>
<dbReference type="InterPro" id="IPR047347">
    <property type="entry name" value="YvaQ-like_sensor"/>
</dbReference>
<dbReference type="GO" id="GO:0004888">
    <property type="term" value="F:transmembrane signaling receptor activity"/>
    <property type="evidence" value="ECO:0007669"/>
    <property type="project" value="InterPro"/>
</dbReference>
<dbReference type="SMART" id="SM00283">
    <property type="entry name" value="MA"/>
    <property type="match status" value="1"/>
</dbReference>
<gene>
    <name evidence="8" type="ORF">FNU76_08085</name>
</gene>
<protein>
    <submittedName>
        <fullName evidence="8">Methyl-accepting chemotaxis protein</fullName>
    </submittedName>
</protein>
<evidence type="ECO:0000313" key="9">
    <source>
        <dbReference type="Proteomes" id="UP000317550"/>
    </source>
</evidence>
<evidence type="ECO:0000256" key="3">
    <source>
        <dbReference type="ARBA" id="ARBA00029447"/>
    </source>
</evidence>
<comment type="similarity">
    <text evidence="3">Belongs to the methyl-accepting chemotaxis (MCP) protein family.</text>
</comment>
<dbReference type="Pfam" id="PF00015">
    <property type="entry name" value="MCPsignal"/>
    <property type="match status" value="1"/>
</dbReference>
<keyword evidence="5" id="KW-0812">Transmembrane</keyword>
<evidence type="ECO:0000313" key="8">
    <source>
        <dbReference type="EMBL" id="QDQ26323.1"/>
    </source>
</evidence>
<dbReference type="Pfam" id="PF12729">
    <property type="entry name" value="4HB_MCP_1"/>
    <property type="match status" value="1"/>
</dbReference>